<dbReference type="PANTHER" id="PTHR12931">
    <property type="entry name" value="UBIQUITIN THIOLESTERASE PROTEIN OTUB"/>
    <property type="match status" value="1"/>
</dbReference>
<keyword evidence="3" id="KW-0645">Protease</keyword>
<dbReference type="AlphaFoldDB" id="A0A0P9F8P1"/>
<evidence type="ECO:0000256" key="5">
    <source>
        <dbReference type="ARBA" id="ARBA00022801"/>
    </source>
</evidence>
<dbReference type="GO" id="GO:0004843">
    <property type="term" value="F:cysteine-type deubiquitinase activity"/>
    <property type="evidence" value="ECO:0007669"/>
    <property type="project" value="UniProtKB-EC"/>
</dbReference>
<keyword evidence="6" id="KW-0788">Thiol protease</keyword>
<comment type="catalytic activity">
    <reaction evidence="1">
        <text>Thiol-dependent hydrolysis of ester, thioester, amide, peptide and isopeptide bonds formed by the C-terminal Gly of ubiquitin (a 76-residue protein attached to proteins as an intracellular targeting signal).</text>
        <dbReference type="EC" id="3.4.19.12"/>
    </reaction>
</comment>
<evidence type="ECO:0000256" key="2">
    <source>
        <dbReference type="ARBA" id="ARBA00012759"/>
    </source>
</evidence>
<dbReference type="InterPro" id="IPR003323">
    <property type="entry name" value="OTU_dom"/>
</dbReference>
<dbReference type="Gene3D" id="3.30.200.60">
    <property type="entry name" value="Peptidase C65 Otubain, subdomain 1"/>
    <property type="match status" value="1"/>
</dbReference>
<dbReference type="CDD" id="cd22749">
    <property type="entry name" value="Otubain_C65"/>
    <property type="match status" value="1"/>
</dbReference>
<reference evidence="8 9" key="1">
    <citation type="journal article" date="2015" name="Front. Microbiol.">
        <title>Genome sequence of the plant growth promoting endophytic yeast Rhodotorula graminis WP1.</title>
        <authorList>
            <person name="Firrincieli A."/>
            <person name="Otillar R."/>
            <person name="Salamov A."/>
            <person name="Schmutz J."/>
            <person name="Khan Z."/>
            <person name="Redman R.S."/>
            <person name="Fleck N.D."/>
            <person name="Lindquist E."/>
            <person name="Grigoriev I.V."/>
            <person name="Doty S.L."/>
        </authorList>
    </citation>
    <scope>NUCLEOTIDE SEQUENCE [LARGE SCALE GENOMIC DNA]</scope>
    <source>
        <strain evidence="8 9">WP1</strain>
    </source>
</reference>
<evidence type="ECO:0000313" key="8">
    <source>
        <dbReference type="EMBL" id="KPV72020.1"/>
    </source>
</evidence>
<dbReference type="STRING" id="578459.A0A0P9F8P1"/>
<evidence type="ECO:0000256" key="6">
    <source>
        <dbReference type="ARBA" id="ARBA00022807"/>
    </source>
</evidence>
<dbReference type="GeneID" id="28978667"/>
<organism evidence="8 9">
    <name type="scientific">Rhodotorula graminis (strain WP1)</name>
    <dbReference type="NCBI Taxonomy" id="578459"/>
    <lineage>
        <taxon>Eukaryota</taxon>
        <taxon>Fungi</taxon>
        <taxon>Dikarya</taxon>
        <taxon>Basidiomycota</taxon>
        <taxon>Pucciniomycotina</taxon>
        <taxon>Microbotryomycetes</taxon>
        <taxon>Sporidiobolales</taxon>
        <taxon>Sporidiobolaceae</taxon>
        <taxon>Rhodotorula</taxon>
    </lineage>
</organism>
<feature type="domain" description="OTU" evidence="7">
    <location>
        <begin position="64"/>
        <end position="303"/>
    </location>
</feature>
<proteinExistence type="predicted"/>
<evidence type="ECO:0000313" key="9">
    <source>
        <dbReference type="Proteomes" id="UP000053890"/>
    </source>
</evidence>
<dbReference type="Pfam" id="PF10275">
    <property type="entry name" value="Peptidase_C65"/>
    <property type="match status" value="1"/>
</dbReference>
<dbReference type="InterPro" id="IPR042468">
    <property type="entry name" value="Peptidase_C65_otubain_sub1"/>
</dbReference>
<sequence>MSTKPLSELSDLEISSLTQELKESEASKRPLVGPLEPLDHLAQEFPPDSLYRNKVSRLQSDGWSGIRRARGDGDCFYRSFIFALLEAYLPLHPSHAAHLLTKVESLLPLLTACGFDESVWEDFHEPLRRLLHRMGPEEKDGGKRKDGEPKLTRDGLVEAFNDPETNSCIIVILRLITSAYLRTHEDEFAPFLFALDDDPRFLADGGAPTMRQFCADQVEAVAREADHLAIAALTRALQVPLRIAYLDQSLLGAQQLAPGGEGASSAEAEVNFFEFEDEAARRGEKGIEGGLLYRPGHYDILYR</sequence>
<keyword evidence="5" id="KW-0378">Hydrolase</keyword>
<dbReference type="OrthoDB" id="18915at2759"/>
<dbReference type="GO" id="GO:0043130">
    <property type="term" value="F:ubiquitin binding"/>
    <property type="evidence" value="ECO:0007669"/>
    <property type="project" value="TreeGrafter"/>
</dbReference>
<dbReference type="EMBL" id="KQ474089">
    <property type="protein sequence ID" value="KPV72020.1"/>
    <property type="molecule type" value="Genomic_DNA"/>
</dbReference>
<evidence type="ECO:0000259" key="7">
    <source>
        <dbReference type="PROSITE" id="PS50802"/>
    </source>
</evidence>
<dbReference type="GO" id="GO:0005634">
    <property type="term" value="C:nucleus"/>
    <property type="evidence" value="ECO:0007669"/>
    <property type="project" value="TreeGrafter"/>
</dbReference>
<name>A0A0P9F8P1_RHOGW</name>
<keyword evidence="4" id="KW-0833">Ubl conjugation pathway</keyword>
<dbReference type="GO" id="GO:0006508">
    <property type="term" value="P:proteolysis"/>
    <property type="evidence" value="ECO:0007669"/>
    <property type="project" value="UniProtKB-KW"/>
</dbReference>
<dbReference type="EC" id="3.4.19.12" evidence="2"/>
<evidence type="ECO:0000256" key="3">
    <source>
        <dbReference type="ARBA" id="ARBA00022670"/>
    </source>
</evidence>
<dbReference type="RefSeq" id="XP_018268069.1">
    <property type="nucleotide sequence ID" value="XM_018418219.1"/>
</dbReference>
<evidence type="ECO:0000256" key="1">
    <source>
        <dbReference type="ARBA" id="ARBA00000707"/>
    </source>
</evidence>
<gene>
    <name evidence="8" type="ORF">RHOBADRAFT_56156</name>
</gene>
<accession>A0A0P9F8P1</accession>
<dbReference type="SUPFAM" id="SSF54001">
    <property type="entry name" value="Cysteine proteinases"/>
    <property type="match status" value="1"/>
</dbReference>
<dbReference type="InterPro" id="IPR038765">
    <property type="entry name" value="Papain-like_cys_pep_sf"/>
</dbReference>
<dbReference type="InterPro" id="IPR019400">
    <property type="entry name" value="Peptidase_C65_otubain"/>
</dbReference>
<dbReference type="InterPro" id="IPR042467">
    <property type="entry name" value="Peptidase_C65_otubain_sub2"/>
</dbReference>
<dbReference type="PROSITE" id="PS50802">
    <property type="entry name" value="OTU"/>
    <property type="match status" value="1"/>
</dbReference>
<dbReference type="GO" id="GO:0071108">
    <property type="term" value="P:protein K48-linked deubiquitination"/>
    <property type="evidence" value="ECO:0007669"/>
    <property type="project" value="TreeGrafter"/>
</dbReference>
<dbReference type="OMA" id="ADHVQIT"/>
<dbReference type="Proteomes" id="UP000053890">
    <property type="component" value="Unassembled WGS sequence"/>
</dbReference>
<protein>
    <recommendedName>
        <fullName evidence="2">ubiquitinyl hydrolase 1</fullName>
        <ecNumber evidence="2">3.4.19.12</ecNumber>
    </recommendedName>
</protein>
<dbReference type="Gene3D" id="1.20.1300.20">
    <property type="entry name" value="Peptidase C65 Otubain, subdomain 2"/>
    <property type="match status" value="1"/>
</dbReference>
<keyword evidence="9" id="KW-1185">Reference proteome</keyword>
<dbReference type="PANTHER" id="PTHR12931:SF15">
    <property type="entry name" value="UBIQUITIN THIOESTERASE OTUBAIN-LIKE"/>
    <property type="match status" value="1"/>
</dbReference>
<evidence type="ECO:0000256" key="4">
    <source>
        <dbReference type="ARBA" id="ARBA00022786"/>
    </source>
</evidence>